<evidence type="ECO:0000256" key="3">
    <source>
        <dbReference type="ARBA" id="ARBA00022840"/>
    </source>
</evidence>
<name>A0ABQ1NR93_9BACI</name>
<feature type="domain" description="ATP-grasp" evidence="5">
    <location>
        <begin position="106"/>
        <end position="293"/>
    </location>
</feature>
<dbReference type="InterPro" id="IPR013815">
    <property type="entry name" value="ATP_grasp_subdomain_1"/>
</dbReference>
<evidence type="ECO:0000313" key="6">
    <source>
        <dbReference type="EMBL" id="GGC83497.1"/>
    </source>
</evidence>
<sequence length="299" mass="33506">MGKPNGWIIYNGNSTHEKFYNLVKWIDTVAHEKGLETELIKNNELVVSMENGKSIIKGKHEGKALPDFVIFWDKDIYLAKHLEKMGLKLYNSASAIEVCDDKALTHQALADNSVPMPKTVIGPKVFYKVSSLENYENIADEIGFPMIIKEAFGSFGQQVYLIQNYDEMIEKVKEIGNKPHLFQEMIESSYGKDVRLHVVGGKVVASMLRTSEVDFRANVSNGGKMHRYTPSEAEKQLAIHASLAVGASFAGVDLLFGPNDEPIVCEVNSNAHMKNIFDCTGIDVTEYIIDFILEDLQNR</sequence>
<comment type="caution">
    <text evidence="6">The sequence shown here is derived from an EMBL/GenBank/DDBJ whole genome shotgun (WGS) entry which is preliminary data.</text>
</comment>
<gene>
    <name evidence="6" type="ORF">GCM10007216_12660</name>
</gene>
<evidence type="ECO:0000259" key="5">
    <source>
        <dbReference type="PROSITE" id="PS50975"/>
    </source>
</evidence>
<dbReference type="InterPro" id="IPR004666">
    <property type="entry name" value="Rp_bS6_RimK/Lys_biosynth_LsyX"/>
</dbReference>
<keyword evidence="6" id="KW-0436">Ligase</keyword>
<dbReference type="EMBL" id="BMCJ01000002">
    <property type="protein sequence ID" value="GGC83497.1"/>
    <property type="molecule type" value="Genomic_DNA"/>
</dbReference>
<evidence type="ECO:0000256" key="2">
    <source>
        <dbReference type="ARBA" id="ARBA00022741"/>
    </source>
</evidence>
<dbReference type="PROSITE" id="PS50975">
    <property type="entry name" value="ATP_GRASP"/>
    <property type="match status" value="1"/>
</dbReference>
<keyword evidence="2 4" id="KW-0547">Nucleotide-binding</keyword>
<proteinExistence type="predicted"/>
<keyword evidence="1" id="KW-0479">Metal-binding</keyword>
<evidence type="ECO:0000256" key="1">
    <source>
        <dbReference type="ARBA" id="ARBA00022723"/>
    </source>
</evidence>
<dbReference type="Gene3D" id="3.40.50.20">
    <property type="match status" value="1"/>
</dbReference>
<protein>
    <submittedName>
        <fullName evidence="6">Alpha-L-glutamate ligase</fullName>
    </submittedName>
</protein>
<dbReference type="NCBIfam" id="TIGR00768">
    <property type="entry name" value="rimK_fam"/>
    <property type="match status" value="1"/>
</dbReference>
<evidence type="ECO:0000256" key="4">
    <source>
        <dbReference type="PROSITE-ProRule" id="PRU00409"/>
    </source>
</evidence>
<accession>A0ABQ1NR93</accession>
<dbReference type="PANTHER" id="PTHR21621">
    <property type="entry name" value="RIBOSOMAL PROTEIN S6 MODIFICATION PROTEIN"/>
    <property type="match status" value="1"/>
</dbReference>
<dbReference type="PANTHER" id="PTHR21621:SF0">
    <property type="entry name" value="BETA-CITRYLGLUTAMATE SYNTHASE B-RELATED"/>
    <property type="match status" value="1"/>
</dbReference>
<dbReference type="SUPFAM" id="SSF56059">
    <property type="entry name" value="Glutathione synthetase ATP-binding domain-like"/>
    <property type="match status" value="1"/>
</dbReference>
<dbReference type="Proteomes" id="UP000619534">
    <property type="component" value="Unassembled WGS sequence"/>
</dbReference>
<dbReference type="InterPro" id="IPR011761">
    <property type="entry name" value="ATP-grasp"/>
</dbReference>
<reference evidence="7" key="1">
    <citation type="journal article" date="2019" name="Int. J. Syst. Evol. Microbiol.">
        <title>The Global Catalogue of Microorganisms (GCM) 10K type strain sequencing project: providing services to taxonomists for standard genome sequencing and annotation.</title>
        <authorList>
            <consortium name="The Broad Institute Genomics Platform"/>
            <consortium name="The Broad Institute Genome Sequencing Center for Infectious Disease"/>
            <person name="Wu L."/>
            <person name="Ma J."/>
        </authorList>
    </citation>
    <scope>NUCLEOTIDE SEQUENCE [LARGE SCALE GENOMIC DNA]</scope>
    <source>
        <strain evidence="7">CCM 7282</strain>
    </source>
</reference>
<dbReference type="Pfam" id="PF08443">
    <property type="entry name" value="RimK"/>
    <property type="match status" value="1"/>
</dbReference>
<evidence type="ECO:0000313" key="7">
    <source>
        <dbReference type="Proteomes" id="UP000619534"/>
    </source>
</evidence>
<dbReference type="Gene3D" id="3.30.1490.20">
    <property type="entry name" value="ATP-grasp fold, A domain"/>
    <property type="match status" value="1"/>
</dbReference>
<dbReference type="InterPro" id="IPR013651">
    <property type="entry name" value="ATP-grasp_RimK-type"/>
</dbReference>
<keyword evidence="7" id="KW-1185">Reference proteome</keyword>
<dbReference type="Gene3D" id="3.30.470.20">
    <property type="entry name" value="ATP-grasp fold, B domain"/>
    <property type="match status" value="1"/>
</dbReference>
<keyword evidence="3 4" id="KW-0067">ATP-binding</keyword>
<dbReference type="RefSeq" id="WP_062441606.1">
    <property type="nucleotide sequence ID" value="NZ_BMCJ01000002.1"/>
</dbReference>
<dbReference type="GO" id="GO:0016874">
    <property type="term" value="F:ligase activity"/>
    <property type="evidence" value="ECO:0007669"/>
    <property type="project" value="UniProtKB-KW"/>
</dbReference>
<organism evidence="6 7">
    <name type="scientific">Thalassobacillus devorans</name>
    <dbReference type="NCBI Taxonomy" id="279813"/>
    <lineage>
        <taxon>Bacteria</taxon>
        <taxon>Bacillati</taxon>
        <taxon>Bacillota</taxon>
        <taxon>Bacilli</taxon>
        <taxon>Bacillales</taxon>
        <taxon>Bacillaceae</taxon>
        <taxon>Thalassobacillus</taxon>
    </lineage>
</organism>